<dbReference type="Proteomes" id="UP000009309">
    <property type="component" value="Unassembled WGS sequence"/>
</dbReference>
<evidence type="ECO:0000313" key="2">
    <source>
        <dbReference type="Proteomes" id="UP000009309"/>
    </source>
</evidence>
<dbReference type="OrthoDB" id="978939at2"/>
<organism evidence="1 2">
    <name type="scientific">Fibrisoma limi BUZ 3</name>
    <dbReference type="NCBI Taxonomy" id="1185876"/>
    <lineage>
        <taxon>Bacteria</taxon>
        <taxon>Pseudomonadati</taxon>
        <taxon>Bacteroidota</taxon>
        <taxon>Cytophagia</taxon>
        <taxon>Cytophagales</taxon>
        <taxon>Spirosomataceae</taxon>
        <taxon>Fibrisoma</taxon>
    </lineage>
</organism>
<accession>I2GM99</accession>
<protein>
    <recommendedName>
        <fullName evidence="3">Membrane protein of uknown function UCP014873</fullName>
    </recommendedName>
</protein>
<dbReference type="AlphaFoldDB" id="I2GM99"/>
<dbReference type="RefSeq" id="WP_009283598.1">
    <property type="nucleotide sequence ID" value="NZ_CAIT01000008.1"/>
</dbReference>
<dbReference type="EMBL" id="CAIT01000008">
    <property type="protein sequence ID" value="CCH55026.1"/>
    <property type="molecule type" value="Genomic_DNA"/>
</dbReference>
<name>I2GM99_9BACT</name>
<evidence type="ECO:0000313" key="1">
    <source>
        <dbReference type="EMBL" id="CCH55026.1"/>
    </source>
</evidence>
<evidence type="ECO:0008006" key="3">
    <source>
        <dbReference type="Google" id="ProtNLM"/>
    </source>
</evidence>
<proteinExistence type="predicted"/>
<dbReference type="InterPro" id="IPR009200">
    <property type="entry name" value="DUF1269_membrane"/>
</dbReference>
<keyword evidence="2" id="KW-1185">Reference proteome</keyword>
<reference evidence="1 2" key="1">
    <citation type="journal article" date="2012" name="J. Bacteriol.">
        <title>Genome Sequence of the Filamentous Bacterium Fibrisoma limi BUZ 3T.</title>
        <authorList>
            <person name="Filippini M."/>
            <person name="Qi W."/>
            <person name="Jaenicke S."/>
            <person name="Goesmann A."/>
            <person name="Smits T.H."/>
            <person name="Bagheri H.C."/>
        </authorList>
    </citation>
    <scope>NUCLEOTIDE SEQUENCE [LARGE SCALE GENOMIC DNA]</scope>
    <source>
        <strain evidence="2">BUZ 3T</strain>
    </source>
</reference>
<dbReference type="STRING" id="1185876.BN8_04257"/>
<comment type="caution">
    <text evidence="1">The sequence shown here is derived from an EMBL/GenBank/DDBJ whole genome shotgun (WGS) entry which is preliminary data.</text>
</comment>
<dbReference type="eggNOG" id="COG4803">
    <property type="taxonomic scope" value="Bacteria"/>
</dbReference>
<dbReference type="Pfam" id="PF06897">
    <property type="entry name" value="DUF1269"/>
    <property type="match status" value="1"/>
</dbReference>
<gene>
    <name evidence="1" type="ORF">BN8_04257</name>
</gene>
<sequence>MNTLIAVAFDQKNEAAEVLNRLGQLQRDYLLDLEDAVVVTRDEEGKVKIKQSVDLTAGGALYGGLWGSLIGLIFAGPLGMLLAGGTSAALGAIAGSLNDYGIDDDFIKDLGNQLQPNTSALFILLRNAVEDKVLDELKDVRGKILRTSLSKEAEDRLARVLSGPTATVDNPAPTMAQ</sequence>